<reference evidence="4 5" key="1">
    <citation type="submission" date="2024-06" db="EMBL/GenBank/DDBJ databases">
        <authorList>
            <person name="Kraege A."/>
            <person name="Thomma B."/>
        </authorList>
    </citation>
    <scope>NUCLEOTIDE SEQUENCE [LARGE SCALE GENOMIC DNA]</scope>
</reference>
<feature type="domain" description="Tubby C-terminal" evidence="3">
    <location>
        <begin position="178"/>
        <end position="476"/>
    </location>
</feature>
<dbReference type="Proteomes" id="UP001497392">
    <property type="component" value="Unassembled WGS sequence"/>
</dbReference>
<comment type="caution">
    <text evidence="4">The sequence shown here is derived from an EMBL/GenBank/DDBJ whole genome shotgun (WGS) entry which is preliminary data.</text>
</comment>
<evidence type="ECO:0000256" key="1">
    <source>
        <dbReference type="ARBA" id="ARBA00007129"/>
    </source>
</evidence>
<evidence type="ECO:0000259" key="3">
    <source>
        <dbReference type="Pfam" id="PF01167"/>
    </source>
</evidence>
<dbReference type="Gene3D" id="1.20.1280.50">
    <property type="match status" value="1"/>
</dbReference>
<dbReference type="Gene3D" id="3.20.90.10">
    <property type="entry name" value="Tubby Protein, Chain A"/>
    <property type="match status" value="1"/>
</dbReference>
<sequence>MAGALRQGDSCRADEPESSKDLSSPPADDHDVPQTSSSSLPGKQGLTHGSKDTPATKQRRLSLAAIFSWKKLKVSPVITSVISDEVGLVEALQRLDLHSQWSNLPDHLLESIFMLMKDGDKDDWAHVQALFQVCGVCTSWRQIGKRVFFAQPWKSATLLCHPLQLFTTKPTPLITSNTGNLLRCFVRRDPGGEKAVAKFSLFLGQEHNQPEACKFLMAALLNSRWQTMLYSTADCALPPAAKLQSNVFGTHYELILDPSVVPFEGLSATDAEGRPFSKCESLMDVQYKTRLKGFMRPRRMRVGLPRASVLERFSSKDGLAADRKEAACLMDAMNERENFRTGPRIPDIRIRTELPSNQSEGVAGSASSLSSSSTAPQSPTTPRPGPFEEAGGLHGVELRNKPPHWNESLRCWCLNFRGRVKLASVKNFQLIASTDPTKTIVMQFGKVDANTYIMDFNPQIVSAAQAFAVSLSTFDTKVLL</sequence>
<evidence type="ECO:0000313" key="4">
    <source>
        <dbReference type="EMBL" id="CAL5222194.1"/>
    </source>
</evidence>
<accession>A0ABP1FSR8</accession>
<keyword evidence="5" id="KW-1185">Reference proteome</keyword>
<feature type="region of interest" description="Disordered" evidence="2">
    <location>
        <begin position="1"/>
        <end position="56"/>
    </location>
</feature>
<organism evidence="4 5">
    <name type="scientific">Coccomyxa viridis</name>
    <dbReference type="NCBI Taxonomy" id="1274662"/>
    <lineage>
        <taxon>Eukaryota</taxon>
        <taxon>Viridiplantae</taxon>
        <taxon>Chlorophyta</taxon>
        <taxon>core chlorophytes</taxon>
        <taxon>Trebouxiophyceae</taxon>
        <taxon>Trebouxiophyceae incertae sedis</taxon>
        <taxon>Coccomyxaceae</taxon>
        <taxon>Coccomyxa</taxon>
    </lineage>
</organism>
<evidence type="ECO:0000256" key="2">
    <source>
        <dbReference type="SAM" id="MobiDB-lite"/>
    </source>
</evidence>
<dbReference type="EMBL" id="CAXHTA020000006">
    <property type="protein sequence ID" value="CAL5222194.1"/>
    <property type="molecule type" value="Genomic_DNA"/>
</dbReference>
<dbReference type="SUPFAM" id="SSF54518">
    <property type="entry name" value="Tubby C-terminal domain-like"/>
    <property type="match status" value="1"/>
</dbReference>
<feature type="region of interest" description="Disordered" evidence="2">
    <location>
        <begin position="340"/>
        <end position="399"/>
    </location>
</feature>
<proteinExistence type="inferred from homology"/>
<protein>
    <submittedName>
        <fullName evidence="4">G4523 protein</fullName>
    </submittedName>
</protein>
<dbReference type="InterPro" id="IPR000007">
    <property type="entry name" value="Tubby_C"/>
</dbReference>
<feature type="compositionally biased region" description="Low complexity" evidence="2">
    <location>
        <begin position="363"/>
        <end position="378"/>
    </location>
</feature>
<dbReference type="Pfam" id="PF01167">
    <property type="entry name" value="Tub"/>
    <property type="match status" value="1"/>
</dbReference>
<dbReference type="PRINTS" id="PR01573">
    <property type="entry name" value="SUPERTUBBY"/>
</dbReference>
<name>A0ABP1FSR8_9CHLO</name>
<feature type="compositionally biased region" description="Basic and acidic residues" evidence="2">
    <location>
        <begin position="9"/>
        <end position="20"/>
    </location>
</feature>
<dbReference type="InterPro" id="IPR025659">
    <property type="entry name" value="Tubby-like_C"/>
</dbReference>
<evidence type="ECO:0000313" key="5">
    <source>
        <dbReference type="Proteomes" id="UP001497392"/>
    </source>
</evidence>
<dbReference type="PANTHER" id="PTHR16517">
    <property type="entry name" value="TUBBY-RELATED"/>
    <property type="match status" value="1"/>
</dbReference>
<comment type="similarity">
    <text evidence="1">Belongs to the TUB family.</text>
</comment>
<gene>
    <name evidence="4" type="primary">g4523</name>
    <name evidence="4" type="ORF">VP750_LOCUS3853</name>
</gene>
<dbReference type="PANTHER" id="PTHR16517:SF7">
    <property type="entry name" value="PROTEIN KING TUBBY"/>
    <property type="match status" value="1"/>
</dbReference>